<dbReference type="STRING" id="1336337.A0A3N4K1S9"/>
<dbReference type="AlphaFoldDB" id="A0A3N4K1S9"/>
<dbReference type="EMBL" id="ML120364">
    <property type="protein sequence ID" value="RPB03152.1"/>
    <property type="molecule type" value="Genomic_DNA"/>
</dbReference>
<dbReference type="Pfam" id="PF01636">
    <property type="entry name" value="APH"/>
    <property type="match status" value="1"/>
</dbReference>
<dbReference type="Proteomes" id="UP000276215">
    <property type="component" value="Unassembled WGS sequence"/>
</dbReference>
<feature type="domain" description="Aminoglycoside phosphotransferase" evidence="1">
    <location>
        <begin position="94"/>
        <end position="250"/>
    </location>
</feature>
<reference evidence="2 3" key="1">
    <citation type="journal article" date="2018" name="Nat. Ecol. Evol.">
        <title>Pezizomycetes genomes reveal the molecular basis of ectomycorrhizal truffle lifestyle.</title>
        <authorList>
            <person name="Murat C."/>
            <person name="Payen T."/>
            <person name="Noel B."/>
            <person name="Kuo A."/>
            <person name="Morin E."/>
            <person name="Chen J."/>
            <person name="Kohler A."/>
            <person name="Krizsan K."/>
            <person name="Balestrini R."/>
            <person name="Da Silva C."/>
            <person name="Montanini B."/>
            <person name="Hainaut M."/>
            <person name="Levati E."/>
            <person name="Barry K.W."/>
            <person name="Belfiori B."/>
            <person name="Cichocki N."/>
            <person name="Clum A."/>
            <person name="Dockter R.B."/>
            <person name="Fauchery L."/>
            <person name="Guy J."/>
            <person name="Iotti M."/>
            <person name="Le Tacon F."/>
            <person name="Lindquist E.A."/>
            <person name="Lipzen A."/>
            <person name="Malagnac F."/>
            <person name="Mello A."/>
            <person name="Molinier V."/>
            <person name="Miyauchi S."/>
            <person name="Poulain J."/>
            <person name="Riccioni C."/>
            <person name="Rubini A."/>
            <person name="Sitrit Y."/>
            <person name="Splivallo R."/>
            <person name="Traeger S."/>
            <person name="Wang M."/>
            <person name="Zifcakova L."/>
            <person name="Wipf D."/>
            <person name="Zambonelli A."/>
            <person name="Paolocci F."/>
            <person name="Nowrousian M."/>
            <person name="Ottonello S."/>
            <person name="Baldrian P."/>
            <person name="Spatafora J.W."/>
            <person name="Henrissat B."/>
            <person name="Nagy L.G."/>
            <person name="Aury J.M."/>
            <person name="Wincker P."/>
            <person name="Grigoriev I.V."/>
            <person name="Bonfante P."/>
            <person name="Martin F.M."/>
        </authorList>
    </citation>
    <scope>NUCLEOTIDE SEQUENCE [LARGE SCALE GENOMIC DNA]</scope>
    <source>
        <strain evidence="2 3">120613-1</strain>
    </source>
</reference>
<dbReference type="PANTHER" id="PTHR21310">
    <property type="entry name" value="AMINOGLYCOSIDE PHOSPHOTRANSFERASE-RELATED-RELATED"/>
    <property type="match status" value="1"/>
</dbReference>
<keyword evidence="2" id="KW-0808">Transferase</keyword>
<evidence type="ECO:0000259" key="1">
    <source>
        <dbReference type="Pfam" id="PF01636"/>
    </source>
</evidence>
<dbReference type="InterPro" id="IPR011009">
    <property type="entry name" value="Kinase-like_dom_sf"/>
</dbReference>
<dbReference type="SUPFAM" id="SSF56112">
    <property type="entry name" value="Protein kinase-like (PK-like)"/>
    <property type="match status" value="1"/>
</dbReference>
<accession>A0A3N4K1S9</accession>
<organism evidence="2 3">
    <name type="scientific">Choiromyces venosus 120613-1</name>
    <dbReference type="NCBI Taxonomy" id="1336337"/>
    <lineage>
        <taxon>Eukaryota</taxon>
        <taxon>Fungi</taxon>
        <taxon>Dikarya</taxon>
        <taxon>Ascomycota</taxon>
        <taxon>Pezizomycotina</taxon>
        <taxon>Pezizomycetes</taxon>
        <taxon>Pezizales</taxon>
        <taxon>Tuberaceae</taxon>
        <taxon>Choiromyces</taxon>
    </lineage>
</organism>
<dbReference type="PANTHER" id="PTHR21310:SF55">
    <property type="entry name" value="AMINOGLYCOSIDE PHOSPHOTRANSFERASE DOMAIN-CONTAINING PROTEIN"/>
    <property type="match status" value="1"/>
</dbReference>
<dbReference type="OrthoDB" id="2906425at2759"/>
<sequence>MPRVTVQIVPTQKIPPRVHPLKRYPKACRIYSRNNHTRQIYDLGNGQLYKFRPHKRGIYESDIHTLIQSITDIPIPTIYYEWVTVEDDGRGGGGVPTHHMIMEKVVGEPLYKVWVHMDQKSKERLAFQFANYINELRRISRPAICSFDGGPLHDEHGVLFDQKNTAQGPFPDNQSLWVALTSHLHHTHSRTIRQALLDLSTIMPQGLPAVLTHADLHQGNILVHNGNIAGIIDWEGAGFFPSWMEYVRYYPVRSTSEFEFENLVIRHMKAYPAARRFKDILDALRASDPGSVEWAVRELRAQPL</sequence>
<dbReference type="InterPro" id="IPR051678">
    <property type="entry name" value="AGP_Transferase"/>
</dbReference>
<keyword evidence="3" id="KW-1185">Reference proteome</keyword>
<dbReference type="Gene3D" id="3.90.1200.10">
    <property type="match status" value="1"/>
</dbReference>
<dbReference type="GO" id="GO:0016301">
    <property type="term" value="F:kinase activity"/>
    <property type="evidence" value="ECO:0007669"/>
    <property type="project" value="UniProtKB-KW"/>
</dbReference>
<gene>
    <name evidence="2" type="ORF">L873DRAFT_1841454</name>
</gene>
<dbReference type="CDD" id="cd05120">
    <property type="entry name" value="APH_ChoK_like"/>
    <property type="match status" value="1"/>
</dbReference>
<name>A0A3N4K1S9_9PEZI</name>
<protein>
    <submittedName>
        <fullName evidence="2">Kinase-like protein</fullName>
    </submittedName>
</protein>
<keyword evidence="2" id="KW-0418">Kinase</keyword>
<proteinExistence type="predicted"/>
<dbReference type="InterPro" id="IPR002575">
    <property type="entry name" value="Aminoglycoside_PTrfase"/>
</dbReference>
<evidence type="ECO:0000313" key="2">
    <source>
        <dbReference type="EMBL" id="RPB03152.1"/>
    </source>
</evidence>
<evidence type="ECO:0000313" key="3">
    <source>
        <dbReference type="Proteomes" id="UP000276215"/>
    </source>
</evidence>